<organism evidence="2 3">
    <name type="scientific">Orchesella dallaii</name>
    <dbReference type="NCBI Taxonomy" id="48710"/>
    <lineage>
        <taxon>Eukaryota</taxon>
        <taxon>Metazoa</taxon>
        <taxon>Ecdysozoa</taxon>
        <taxon>Arthropoda</taxon>
        <taxon>Hexapoda</taxon>
        <taxon>Collembola</taxon>
        <taxon>Entomobryomorpha</taxon>
        <taxon>Entomobryoidea</taxon>
        <taxon>Orchesellidae</taxon>
        <taxon>Orchesellinae</taxon>
        <taxon>Orchesella</taxon>
    </lineage>
</organism>
<gene>
    <name evidence="2" type="ORF">ODALV1_LOCUS12798</name>
</gene>
<dbReference type="Proteomes" id="UP001642540">
    <property type="component" value="Unassembled WGS sequence"/>
</dbReference>
<feature type="coiled-coil region" evidence="1">
    <location>
        <begin position="150"/>
        <end position="180"/>
    </location>
</feature>
<name>A0ABP1QR52_9HEXA</name>
<proteinExistence type="predicted"/>
<accession>A0ABP1QR52</accession>
<keyword evidence="1" id="KW-0175">Coiled coil</keyword>
<reference evidence="2 3" key="1">
    <citation type="submission" date="2024-08" db="EMBL/GenBank/DDBJ databases">
        <authorList>
            <person name="Cucini C."/>
            <person name="Frati F."/>
        </authorList>
    </citation>
    <scope>NUCLEOTIDE SEQUENCE [LARGE SCALE GENOMIC DNA]</scope>
</reference>
<evidence type="ECO:0000313" key="2">
    <source>
        <dbReference type="EMBL" id="CAL8107871.1"/>
    </source>
</evidence>
<protein>
    <submittedName>
        <fullName evidence="2">Uncharacterized protein</fullName>
    </submittedName>
</protein>
<dbReference type="EMBL" id="CAXLJM020000039">
    <property type="protein sequence ID" value="CAL8107871.1"/>
    <property type="molecule type" value="Genomic_DNA"/>
</dbReference>
<evidence type="ECO:0000256" key="1">
    <source>
        <dbReference type="SAM" id="Coils"/>
    </source>
</evidence>
<comment type="caution">
    <text evidence="2">The sequence shown here is derived from an EMBL/GenBank/DDBJ whole genome shotgun (WGS) entry which is preliminary data.</text>
</comment>
<sequence length="209" mass="24285">MGFRMGLWRRQQLQARKAKLIKLNNKRQFSILLTQLSTESLALIKTRKYCSDMAEKLQGELVNHYEKRTEYFQVSLDVARRQFTPSPGVPSQLSIINYFQDATNLADIFCKSVKEGLELRRVEFGKIRELMQGLKYALKRKARRDPVRIEVKLEQVLVKAEQVKSKLENLKSEWDGVKDRLNRGIDDCIQQVNIRLQDALAKECGPGEE</sequence>
<keyword evidence="3" id="KW-1185">Reference proteome</keyword>
<evidence type="ECO:0000313" key="3">
    <source>
        <dbReference type="Proteomes" id="UP001642540"/>
    </source>
</evidence>